<organism evidence="6 7">
    <name type="scientific">Amycolatopsis acidicola</name>
    <dbReference type="NCBI Taxonomy" id="2596893"/>
    <lineage>
        <taxon>Bacteria</taxon>
        <taxon>Bacillati</taxon>
        <taxon>Actinomycetota</taxon>
        <taxon>Actinomycetes</taxon>
        <taxon>Pseudonocardiales</taxon>
        <taxon>Pseudonocardiaceae</taxon>
        <taxon>Amycolatopsis</taxon>
    </lineage>
</organism>
<dbReference type="GO" id="GO:0003677">
    <property type="term" value="F:DNA binding"/>
    <property type="evidence" value="ECO:0007669"/>
    <property type="project" value="UniProtKB-KW"/>
</dbReference>
<evidence type="ECO:0000259" key="5">
    <source>
        <dbReference type="PROSITE" id="PS50995"/>
    </source>
</evidence>
<gene>
    <name evidence="6" type="ORF">FPZ12_030620</name>
</gene>
<feature type="region of interest" description="Disordered" evidence="4">
    <location>
        <begin position="1"/>
        <end position="38"/>
    </location>
</feature>
<dbReference type="PRINTS" id="PR00598">
    <property type="entry name" value="HTHMARR"/>
</dbReference>
<dbReference type="InterPro" id="IPR039422">
    <property type="entry name" value="MarR/SlyA-like"/>
</dbReference>
<dbReference type="OrthoDB" id="8635520at2"/>
<dbReference type="PANTHER" id="PTHR33164:SF64">
    <property type="entry name" value="TRANSCRIPTIONAL REGULATOR SLYA"/>
    <property type="match status" value="1"/>
</dbReference>
<dbReference type="PANTHER" id="PTHR33164">
    <property type="entry name" value="TRANSCRIPTIONAL REGULATOR, MARR FAMILY"/>
    <property type="match status" value="1"/>
</dbReference>
<dbReference type="SUPFAM" id="SSF46785">
    <property type="entry name" value="Winged helix' DNA-binding domain"/>
    <property type="match status" value="1"/>
</dbReference>
<keyword evidence="2" id="KW-0238">DNA-binding</keyword>
<protein>
    <submittedName>
        <fullName evidence="6">MarR family transcriptional regulator</fullName>
    </submittedName>
</protein>
<accession>A0A5N0UX02</accession>
<keyword evidence="3" id="KW-0804">Transcription</keyword>
<evidence type="ECO:0000256" key="1">
    <source>
        <dbReference type="ARBA" id="ARBA00023015"/>
    </source>
</evidence>
<reference evidence="6" key="1">
    <citation type="submission" date="2019-09" db="EMBL/GenBank/DDBJ databases">
        <authorList>
            <person name="Teo W.F.A."/>
            <person name="Duangmal K."/>
        </authorList>
    </citation>
    <scope>NUCLEOTIDE SEQUENCE [LARGE SCALE GENOMIC DNA]</scope>
    <source>
        <strain evidence="6">K81G1</strain>
    </source>
</reference>
<dbReference type="AlphaFoldDB" id="A0A5N0UX02"/>
<dbReference type="GO" id="GO:0003700">
    <property type="term" value="F:DNA-binding transcription factor activity"/>
    <property type="evidence" value="ECO:0007669"/>
    <property type="project" value="InterPro"/>
</dbReference>
<evidence type="ECO:0000313" key="6">
    <source>
        <dbReference type="EMBL" id="KAA9155019.1"/>
    </source>
</evidence>
<dbReference type="InterPro" id="IPR000835">
    <property type="entry name" value="HTH_MarR-typ"/>
</dbReference>
<dbReference type="InterPro" id="IPR036388">
    <property type="entry name" value="WH-like_DNA-bd_sf"/>
</dbReference>
<dbReference type="SMART" id="SM00347">
    <property type="entry name" value="HTH_MARR"/>
    <property type="match status" value="1"/>
</dbReference>
<evidence type="ECO:0000256" key="4">
    <source>
        <dbReference type="SAM" id="MobiDB-lite"/>
    </source>
</evidence>
<name>A0A5N0UX02_9PSEU</name>
<dbReference type="Proteomes" id="UP000319769">
    <property type="component" value="Unassembled WGS sequence"/>
</dbReference>
<keyword evidence="1" id="KW-0805">Transcription regulation</keyword>
<dbReference type="Pfam" id="PF12802">
    <property type="entry name" value="MarR_2"/>
    <property type="match status" value="1"/>
</dbReference>
<evidence type="ECO:0000256" key="2">
    <source>
        <dbReference type="ARBA" id="ARBA00023125"/>
    </source>
</evidence>
<keyword evidence="7" id="KW-1185">Reference proteome</keyword>
<feature type="domain" description="HTH marR-type" evidence="5">
    <location>
        <begin position="33"/>
        <end position="170"/>
    </location>
</feature>
<evidence type="ECO:0000313" key="7">
    <source>
        <dbReference type="Proteomes" id="UP000319769"/>
    </source>
</evidence>
<dbReference type="PROSITE" id="PS50995">
    <property type="entry name" value="HTH_MARR_2"/>
    <property type="match status" value="1"/>
</dbReference>
<dbReference type="Gene3D" id="1.10.10.10">
    <property type="entry name" value="Winged helix-like DNA-binding domain superfamily/Winged helix DNA-binding domain"/>
    <property type="match status" value="1"/>
</dbReference>
<comment type="caution">
    <text evidence="6">The sequence shown here is derived from an EMBL/GenBank/DDBJ whole genome shotgun (WGS) entry which is preliminary data.</text>
</comment>
<sequence length="170" mass="18889">MRDRGGDAGLCHDGALGPADSGQVRARGAGGGEHPVSETAERVWERMRVLVMERHDRRKFLVDELGMSFVKTKVLRRLANRPMTMRELAEELLTDRPYATVLVDDLEERGLVERTVHPDDRRSRIVHVTAEGRVLAERASKILATPPEPLLALPAAELAKLDEILARVTG</sequence>
<evidence type="ECO:0000256" key="3">
    <source>
        <dbReference type="ARBA" id="ARBA00023163"/>
    </source>
</evidence>
<dbReference type="EMBL" id="VMNW02000060">
    <property type="protein sequence ID" value="KAA9155019.1"/>
    <property type="molecule type" value="Genomic_DNA"/>
</dbReference>
<proteinExistence type="predicted"/>
<dbReference type="InterPro" id="IPR036390">
    <property type="entry name" value="WH_DNA-bd_sf"/>
</dbReference>
<dbReference type="GO" id="GO:0006950">
    <property type="term" value="P:response to stress"/>
    <property type="evidence" value="ECO:0007669"/>
    <property type="project" value="TreeGrafter"/>
</dbReference>